<proteinExistence type="inferred from homology"/>
<organism evidence="5 6">
    <name type="scientific">Corynebacterium efficiens (strain DSM 44549 / YS-314 / AJ 12310 / JCM 11189 / NBRC 100395)</name>
    <dbReference type="NCBI Taxonomy" id="196164"/>
    <lineage>
        <taxon>Bacteria</taxon>
        <taxon>Bacillati</taxon>
        <taxon>Actinomycetota</taxon>
        <taxon>Actinomycetes</taxon>
        <taxon>Mycobacteriales</taxon>
        <taxon>Corynebacteriaceae</taxon>
        <taxon>Corynebacterium</taxon>
    </lineage>
</organism>
<evidence type="ECO:0000256" key="3">
    <source>
        <dbReference type="SAM" id="Phobius"/>
    </source>
</evidence>
<dbReference type="EMBL" id="BA000035">
    <property type="protein sequence ID" value="BAC18413.1"/>
    <property type="molecule type" value="Genomic_DNA"/>
</dbReference>
<evidence type="ECO:0000259" key="4">
    <source>
        <dbReference type="SMART" id="SM00867"/>
    </source>
</evidence>
<dbReference type="AlphaFoldDB" id="Q8FTG6"/>
<dbReference type="SUPFAM" id="SSF101874">
    <property type="entry name" value="YceI-like"/>
    <property type="match status" value="1"/>
</dbReference>
<evidence type="ECO:0000256" key="2">
    <source>
        <dbReference type="SAM" id="MobiDB-lite"/>
    </source>
</evidence>
<dbReference type="Proteomes" id="UP000001409">
    <property type="component" value="Chromosome"/>
</dbReference>
<evidence type="ECO:0000256" key="1">
    <source>
        <dbReference type="ARBA" id="ARBA00008812"/>
    </source>
</evidence>
<keyword evidence="3" id="KW-0812">Transmembrane</keyword>
<dbReference type="OrthoDB" id="117810at2"/>
<accession>Q8FTG6</accession>
<dbReference type="HOGENOM" id="CLU_099007_0_0_11"/>
<sequence length="266" mass="27857">MSNTSADRPHDDVTPSAGTPNSQGPGSRTTGAATGIASPRFRTPIIVVAVILIVGLALVAVIPPIYTLIMGPGLKTDGIHPEGAQPATTDMNGSWSVVPGSIPNTTSAGFTFDEILPGEEKTTSGSTSGVTGEIEIANNSLVSGLVTVDMTNISTDQEKRDINVRMKLFNTDEFPTATFEVTESVDLSSIPDDGTVGQVVVPGELTVHGQTNEVAPTFDVLRDGDQVIIASDIEINRLDYGVETPEFVAAKIAELGEINVRLALEK</sequence>
<evidence type="ECO:0000313" key="5">
    <source>
        <dbReference type="EMBL" id="BAC18413.1"/>
    </source>
</evidence>
<keyword evidence="6" id="KW-1185">Reference proteome</keyword>
<feature type="domain" description="Lipid/polyisoprenoid-binding YceI-like" evidence="4">
    <location>
        <begin position="94"/>
        <end position="265"/>
    </location>
</feature>
<feature type="region of interest" description="Disordered" evidence="2">
    <location>
        <begin position="1"/>
        <end position="35"/>
    </location>
</feature>
<reference evidence="5 6" key="1">
    <citation type="journal article" date="2003" name="Genome Res.">
        <title>Comparative complete genome sequence analysis of the amino acid replacements responsible for the thermostability of Corynebacterium efficiens.</title>
        <authorList>
            <person name="Nishio Y."/>
            <person name="Nakamura Y."/>
            <person name="Kawarabayasi Y."/>
            <person name="Usuda Y."/>
            <person name="Kimura E."/>
            <person name="Sugimoto S."/>
            <person name="Matsui K."/>
            <person name="Yamagishi A."/>
            <person name="Kikuchi H."/>
            <person name="Ikeo K."/>
            <person name="Gojobori T."/>
        </authorList>
    </citation>
    <scope>NUCLEOTIDE SEQUENCE [LARGE SCALE GENOMIC DNA]</scope>
    <source>
        <strain evidence="6">DSM 44549 / YS-314 / AJ 12310 / JCM 11189 / NBRC 100395</strain>
    </source>
</reference>
<dbReference type="KEGG" id="cef:CE1603"/>
<comment type="similarity">
    <text evidence="1">Belongs to the UPF0312 family.</text>
</comment>
<evidence type="ECO:0000313" key="6">
    <source>
        <dbReference type="Proteomes" id="UP000001409"/>
    </source>
</evidence>
<keyword evidence="3" id="KW-0472">Membrane</keyword>
<dbReference type="PANTHER" id="PTHR34406:SF1">
    <property type="entry name" value="PROTEIN YCEI"/>
    <property type="match status" value="1"/>
</dbReference>
<dbReference type="Gene3D" id="2.40.128.110">
    <property type="entry name" value="Lipid/polyisoprenoid-binding, YceI-like"/>
    <property type="match status" value="1"/>
</dbReference>
<dbReference type="RefSeq" id="WP_006767604.1">
    <property type="nucleotide sequence ID" value="NC_004369.1"/>
</dbReference>
<keyword evidence="3" id="KW-1133">Transmembrane helix</keyword>
<name>Q8FTG6_COREF</name>
<dbReference type="SMART" id="SM00867">
    <property type="entry name" value="YceI"/>
    <property type="match status" value="1"/>
</dbReference>
<feature type="transmembrane region" description="Helical" evidence="3">
    <location>
        <begin position="45"/>
        <end position="66"/>
    </location>
</feature>
<dbReference type="Pfam" id="PF04264">
    <property type="entry name" value="YceI"/>
    <property type="match status" value="1"/>
</dbReference>
<dbReference type="STRING" id="196164.gene:10742022"/>
<protein>
    <recommendedName>
        <fullName evidence="4">Lipid/polyisoprenoid-binding YceI-like domain-containing protein</fullName>
    </recommendedName>
</protein>
<dbReference type="InterPro" id="IPR007372">
    <property type="entry name" value="Lipid/polyisoprenoid-bd_YceI"/>
</dbReference>
<dbReference type="eggNOG" id="COG2353">
    <property type="taxonomic scope" value="Bacteria"/>
</dbReference>
<accession>C8NNR3</accession>
<feature type="compositionally biased region" description="Polar residues" evidence="2">
    <location>
        <begin position="16"/>
        <end position="32"/>
    </location>
</feature>
<dbReference type="InterPro" id="IPR036761">
    <property type="entry name" value="TTHA0802/YceI-like_sf"/>
</dbReference>
<dbReference type="PANTHER" id="PTHR34406">
    <property type="entry name" value="PROTEIN YCEI"/>
    <property type="match status" value="1"/>
</dbReference>